<keyword evidence="3" id="KW-1185">Reference proteome</keyword>
<organism evidence="2 3">
    <name type="scientific">Bacillus swezeyi</name>
    <dbReference type="NCBI Taxonomy" id="1925020"/>
    <lineage>
        <taxon>Bacteria</taxon>
        <taxon>Bacillati</taxon>
        <taxon>Bacillota</taxon>
        <taxon>Bacilli</taxon>
        <taxon>Bacillales</taxon>
        <taxon>Bacillaceae</taxon>
        <taxon>Bacillus</taxon>
    </lineage>
</organism>
<reference evidence="2 3" key="1">
    <citation type="submission" date="2017-01" db="EMBL/GenBank/DDBJ databases">
        <title>Bacillus phylogenomics.</title>
        <authorList>
            <person name="Dunlap C."/>
        </authorList>
    </citation>
    <scope>NUCLEOTIDE SEQUENCE [LARGE SCALE GENOMIC DNA]</scope>
    <source>
        <strain evidence="2 3">NRRL B-41282</strain>
    </source>
</reference>
<dbReference type="AlphaFoldDB" id="A0A1R1RRV3"/>
<accession>A0A1R1QKJ8</accession>
<accession>A0A1R1RRV3</accession>
<keyword evidence="1" id="KW-0472">Membrane</keyword>
<name>A0A1R1RRV3_9BACI</name>
<evidence type="ECO:0000313" key="3">
    <source>
        <dbReference type="Proteomes" id="UP000187367"/>
    </source>
</evidence>
<protein>
    <submittedName>
        <fullName evidence="2">Uncharacterized protein</fullName>
    </submittedName>
</protein>
<feature type="transmembrane region" description="Helical" evidence="1">
    <location>
        <begin position="43"/>
        <end position="64"/>
    </location>
</feature>
<keyword evidence="1" id="KW-0812">Transmembrane</keyword>
<gene>
    <name evidence="2" type="ORF">BW143_11500</name>
</gene>
<evidence type="ECO:0000256" key="1">
    <source>
        <dbReference type="SAM" id="Phobius"/>
    </source>
</evidence>
<dbReference type="Proteomes" id="UP000187367">
    <property type="component" value="Unassembled WGS sequence"/>
</dbReference>
<evidence type="ECO:0000313" key="2">
    <source>
        <dbReference type="EMBL" id="OMI05159.1"/>
    </source>
</evidence>
<keyword evidence="1" id="KW-1133">Transmembrane helix</keyword>
<feature type="transmembrane region" description="Helical" evidence="1">
    <location>
        <begin position="20"/>
        <end position="37"/>
    </location>
</feature>
<comment type="caution">
    <text evidence="2">The sequence shown here is derived from an EMBL/GenBank/DDBJ whole genome shotgun (WGS) entry which is preliminary data.</text>
</comment>
<sequence>MKMKEDPDIIRWVNTRPWHAVFIATAMVISTMSIGLFKGFNMWTADFLIFACLLIGFGLLVGWLQKIYYKKVIFEENTDR</sequence>
<dbReference type="EMBL" id="MTJL01000022">
    <property type="protein sequence ID" value="OMI05159.1"/>
    <property type="molecule type" value="Genomic_DNA"/>
</dbReference>
<dbReference type="OrthoDB" id="2911029at2"/>
<proteinExistence type="predicted"/>
<dbReference type="RefSeq" id="WP_076762233.1">
    <property type="nucleotide sequence ID" value="NZ_JARMMH010000013.1"/>
</dbReference>